<feature type="chain" id="PRO_5034093855" evidence="1">
    <location>
        <begin position="22"/>
        <end position="100"/>
    </location>
</feature>
<keyword evidence="1" id="KW-0732">Signal</keyword>
<dbReference type="EMBL" id="JAADYS010000115">
    <property type="protein sequence ID" value="KAF4472165.1"/>
    <property type="molecule type" value="Genomic_DNA"/>
</dbReference>
<dbReference type="AlphaFoldDB" id="A0A8H4LQE4"/>
<name>A0A8H4LQE4_9HYPO</name>
<organism evidence="2 3">
    <name type="scientific">Fusarium albosuccineum</name>
    <dbReference type="NCBI Taxonomy" id="1237068"/>
    <lineage>
        <taxon>Eukaryota</taxon>
        <taxon>Fungi</taxon>
        <taxon>Dikarya</taxon>
        <taxon>Ascomycota</taxon>
        <taxon>Pezizomycotina</taxon>
        <taxon>Sordariomycetes</taxon>
        <taxon>Hypocreomycetidae</taxon>
        <taxon>Hypocreales</taxon>
        <taxon>Nectriaceae</taxon>
        <taxon>Fusarium</taxon>
        <taxon>Fusarium decemcellulare species complex</taxon>
    </lineage>
</organism>
<protein>
    <submittedName>
        <fullName evidence="2">Uncharacterized protein</fullName>
    </submittedName>
</protein>
<evidence type="ECO:0000256" key="1">
    <source>
        <dbReference type="SAM" id="SignalP"/>
    </source>
</evidence>
<accession>A0A8H4LQE4</accession>
<feature type="signal peptide" evidence="1">
    <location>
        <begin position="1"/>
        <end position="21"/>
    </location>
</feature>
<comment type="caution">
    <text evidence="2">The sequence shown here is derived from an EMBL/GenBank/DDBJ whole genome shotgun (WGS) entry which is preliminary data.</text>
</comment>
<dbReference type="Proteomes" id="UP000554235">
    <property type="component" value="Unassembled WGS sequence"/>
</dbReference>
<proteinExistence type="predicted"/>
<dbReference type="OrthoDB" id="4965635at2759"/>
<sequence>MVNVSFIPLALVATLAAFGEARNCTPKLNHCGHYLLDIGRYYTTIFDELHRAKGYTCLKKEHVTKSLFYCGANGEIRYKQYCANGCQVGAIGEHDYCFNP</sequence>
<evidence type="ECO:0000313" key="3">
    <source>
        <dbReference type="Proteomes" id="UP000554235"/>
    </source>
</evidence>
<gene>
    <name evidence="2" type="ORF">FALBO_925</name>
</gene>
<evidence type="ECO:0000313" key="2">
    <source>
        <dbReference type="EMBL" id="KAF4472165.1"/>
    </source>
</evidence>
<reference evidence="2 3" key="1">
    <citation type="submission" date="2020-01" db="EMBL/GenBank/DDBJ databases">
        <title>Identification and distribution of gene clusters putatively required for synthesis of sphingolipid metabolism inhibitors in phylogenetically diverse species of the filamentous fungus Fusarium.</title>
        <authorList>
            <person name="Kim H.-S."/>
            <person name="Busman M."/>
            <person name="Brown D.W."/>
            <person name="Divon H."/>
            <person name="Uhlig S."/>
            <person name="Proctor R.H."/>
        </authorList>
    </citation>
    <scope>NUCLEOTIDE SEQUENCE [LARGE SCALE GENOMIC DNA]</scope>
    <source>
        <strain evidence="2 3">NRRL 20459</strain>
    </source>
</reference>
<keyword evidence="3" id="KW-1185">Reference proteome</keyword>